<proteinExistence type="predicted"/>
<dbReference type="EMBL" id="JABWUV010000006">
    <property type="protein sequence ID" value="KAF6347922.1"/>
    <property type="molecule type" value="Genomic_DNA"/>
</dbReference>
<evidence type="ECO:0000256" key="1">
    <source>
        <dbReference type="SAM" id="MobiDB-lite"/>
    </source>
</evidence>
<dbReference type="AlphaFoldDB" id="A0A7J7XE75"/>
<sequence>MAKAAAGRKQERDPARFVYVPRFGSHQCGGVLRLGGRRAGERGAAGARGEGQLPPGSEPGAPAASSAARASSARSSGRAAARAGLAQKMLARKFEFPVHFSGASKVMKKKEKVSVWKKVHKVISRMLEENENYRLRLKRQRLAGENYTR</sequence>
<comment type="caution">
    <text evidence="2">The sequence shown here is derived from an EMBL/GenBank/DDBJ whole genome shotgun (WGS) entry which is preliminary data.</text>
</comment>
<gene>
    <name evidence="2" type="ORF">mMyoMyo1_001876</name>
</gene>
<dbReference type="Proteomes" id="UP000527355">
    <property type="component" value="Unassembled WGS sequence"/>
</dbReference>
<dbReference type="InterPro" id="IPR031464">
    <property type="entry name" value="DUF4680"/>
</dbReference>
<evidence type="ECO:0000313" key="3">
    <source>
        <dbReference type="Proteomes" id="UP000527355"/>
    </source>
</evidence>
<organism evidence="2 3">
    <name type="scientific">Myotis myotis</name>
    <name type="common">Greater mouse-eared bat</name>
    <name type="synonym">Vespertilio myotis</name>
    <dbReference type="NCBI Taxonomy" id="51298"/>
    <lineage>
        <taxon>Eukaryota</taxon>
        <taxon>Metazoa</taxon>
        <taxon>Chordata</taxon>
        <taxon>Craniata</taxon>
        <taxon>Vertebrata</taxon>
        <taxon>Euteleostomi</taxon>
        <taxon>Mammalia</taxon>
        <taxon>Eutheria</taxon>
        <taxon>Laurasiatheria</taxon>
        <taxon>Chiroptera</taxon>
        <taxon>Yangochiroptera</taxon>
        <taxon>Vespertilionidae</taxon>
        <taxon>Myotis</taxon>
    </lineage>
</organism>
<dbReference type="VEuPathDB" id="HostDB:CUNH5orf47"/>
<feature type="compositionally biased region" description="Low complexity" evidence="1">
    <location>
        <begin position="42"/>
        <end position="82"/>
    </location>
</feature>
<feature type="region of interest" description="Disordered" evidence="1">
    <location>
        <begin position="35"/>
        <end position="82"/>
    </location>
</feature>
<keyword evidence="3" id="KW-1185">Reference proteome</keyword>
<name>A0A7J7XE75_MYOMY</name>
<dbReference type="Pfam" id="PF15730">
    <property type="entry name" value="DUF4680"/>
    <property type="match status" value="1"/>
</dbReference>
<dbReference type="PANTHER" id="PTHR38655:SF1">
    <property type="entry name" value="SIMILAR TO RIKEN CDNA 4930524B15"/>
    <property type="match status" value="1"/>
</dbReference>
<evidence type="ECO:0000313" key="2">
    <source>
        <dbReference type="EMBL" id="KAF6347922.1"/>
    </source>
</evidence>
<dbReference type="PANTHER" id="PTHR38655">
    <property type="entry name" value="SIMILAR TO RIKEN CDNA 4930524B15"/>
    <property type="match status" value="1"/>
</dbReference>
<accession>A0A7J7XE75</accession>
<protein>
    <submittedName>
        <fullName evidence="2">Uncharacterized protein</fullName>
    </submittedName>
</protein>
<reference evidence="2 3" key="1">
    <citation type="journal article" date="2020" name="Nature">
        <title>Six reference-quality genomes reveal evolution of bat adaptations.</title>
        <authorList>
            <person name="Jebb D."/>
            <person name="Huang Z."/>
            <person name="Pippel M."/>
            <person name="Hughes G.M."/>
            <person name="Lavrichenko K."/>
            <person name="Devanna P."/>
            <person name="Winkler S."/>
            <person name="Jermiin L.S."/>
            <person name="Skirmuntt E.C."/>
            <person name="Katzourakis A."/>
            <person name="Burkitt-Gray L."/>
            <person name="Ray D.A."/>
            <person name="Sullivan K.A.M."/>
            <person name="Roscito J.G."/>
            <person name="Kirilenko B.M."/>
            <person name="Davalos L.M."/>
            <person name="Corthals A.P."/>
            <person name="Power M.L."/>
            <person name="Jones G."/>
            <person name="Ransome R.D."/>
            <person name="Dechmann D.K.N."/>
            <person name="Locatelli A.G."/>
            <person name="Puechmaille S.J."/>
            <person name="Fedrigo O."/>
            <person name="Jarvis E.D."/>
            <person name="Hiller M."/>
            <person name="Vernes S.C."/>
            <person name="Myers E.W."/>
            <person name="Teeling E.C."/>
        </authorList>
    </citation>
    <scope>NUCLEOTIDE SEQUENCE [LARGE SCALE GENOMIC DNA]</scope>
    <source>
        <strain evidence="2">MMyoMyo1</strain>
        <tissue evidence="2">Flight muscle</tissue>
    </source>
</reference>